<sequence length="127" mass="13744">MADSNSPRPVHPSDACSETVRRQQAAFHPDVLEAVINAVNSQDVVVVGMATNPHVKKARLGLRNADIPFTYLEYGSYTKGWRQRLAIKMWSGYPTFPQVFVKGTLVGGNAELQGMLSDGSLAAQLAG</sequence>
<comment type="caution">
    <text evidence="2">The sequence shown here is derived from an EMBL/GenBank/DDBJ whole genome shotgun (WGS) entry which is preliminary data.</text>
</comment>
<dbReference type="GO" id="GO:0015038">
    <property type="term" value="F:glutathione disulfide oxidoreductase activity"/>
    <property type="evidence" value="ECO:0007669"/>
    <property type="project" value="TreeGrafter"/>
</dbReference>
<organism evidence="2 3">
    <name type="scientific">Plesiocystis pacifica SIR-1</name>
    <dbReference type="NCBI Taxonomy" id="391625"/>
    <lineage>
        <taxon>Bacteria</taxon>
        <taxon>Pseudomonadati</taxon>
        <taxon>Myxococcota</taxon>
        <taxon>Polyangia</taxon>
        <taxon>Nannocystales</taxon>
        <taxon>Nannocystaceae</taxon>
        <taxon>Plesiocystis</taxon>
    </lineage>
</organism>
<keyword evidence="3" id="KW-1185">Reference proteome</keyword>
<dbReference type="Gene3D" id="3.40.30.10">
    <property type="entry name" value="Glutaredoxin"/>
    <property type="match status" value="1"/>
</dbReference>
<evidence type="ECO:0000313" key="2">
    <source>
        <dbReference type="EMBL" id="EDM76645.1"/>
    </source>
</evidence>
<dbReference type="InterPro" id="IPR036249">
    <property type="entry name" value="Thioredoxin-like_sf"/>
</dbReference>
<dbReference type="PANTHER" id="PTHR45694">
    <property type="entry name" value="GLUTAREDOXIN 2"/>
    <property type="match status" value="1"/>
</dbReference>
<dbReference type="RefSeq" id="WP_006974213.1">
    <property type="nucleotide sequence ID" value="NZ_ABCS01000061.1"/>
</dbReference>
<dbReference type="GO" id="GO:0034599">
    <property type="term" value="P:cellular response to oxidative stress"/>
    <property type="evidence" value="ECO:0007669"/>
    <property type="project" value="TreeGrafter"/>
</dbReference>
<dbReference type="eggNOG" id="COG0278">
    <property type="taxonomic scope" value="Bacteria"/>
</dbReference>
<dbReference type="PROSITE" id="PS51354">
    <property type="entry name" value="GLUTAREDOXIN_2"/>
    <property type="match status" value="1"/>
</dbReference>
<proteinExistence type="inferred from homology"/>
<dbReference type="OrthoDB" id="7867335at2"/>
<dbReference type="Proteomes" id="UP000005801">
    <property type="component" value="Unassembled WGS sequence"/>
</dbReference>
<dbReference type="PANTHER" id="PTHR45694:SF18">
    <property type="entry name" value="GLUTAREDOXIN-1-RELATED"/>
    <property type="match status" value="1"/>
</dbReference>
<protein>
    <submittedName>
        <fullName evidence="2">Glutaredoxin</fullName>
    </submittedName>
</protein>
<comment type="similarity">
    <text evidence="1">Belongs to the glutaredoxin family.</text>
</comment>
<dbReference type="STRING" id="391625.PPSIR1_18287"/>
<reference evidence="2 3" key="1">
    <citation type="submission" date="2007-06" db="EMBL/GenBank/DDBJ databases">
        <authorList>
            <person name="Shimkets L."/>
            <person name="Ferriera S."/>
            <person name="Johnson J."/>
            <person name="Kravitz S."/>
            <person name="Beeson K."/>
            <person name="Sutton G."/>
            <person name="Rogers Y.-H."/>
            <person name="Friedman R."/>
            <person name="Frazier M."/>
            <person name="Venter J.C."/>
        </authorList>
    </citation>
    <scope>NUCLEOTIDE SEQUENCE [LARGE SCALE GENOMIC DNA]</scope>
    <source>
        <strain evidence="2 3">SIR-1</strain>
    </source>
</reference>
<dbReference type="EMBL" id="ABCS01000061">
    <property type="protein sequence ID" value="EDM76645.1"/>
    <property type="molecule type" value="Genomic_DNA"/>
</dbReference>
<dbReference type="AlphaFoldDB" id="A6GBX2"/>
<dbReference type="GO" id="GO:0005737">
    <property type="term" value="C:cytoplasm"/>
    <property type="evidence" value="ECO:0007669"/>
    <property type="project" value="TreeGrafter"/>
</dbReference>
<gene>
    <name evidence="2" type="ORF">PPSIR1_18287</name>
</gene>
<evidence type="ECO:0000313" key="3">
    <source>
        <dbReference type="Proteomes" id="UP000005801"/>
    </source>
</evidence>
<evidence type="ECO:0000256" key="1">
    <source>
        <dbReference type="ARBA" id="ARBA00007787"/>
    </source>
</evidence>
<accession>A6GBX2</accession>
<name>A6GBX2_9BACT</name>
<dbReference type="SUPFAM" id="SSF52833">
    <property type="entry name" value="Thioredoxin-like"/>
    <property type="match status" value="1"/>
</dbReference>